<feature type="chain" id="PRO_5008131611" description="Leucine rich immune protein (Short)" evidence="4">
    <location>
        <begin position="22"/>
        <end position="547"/>
    </location>
</feature>
<keyword evidence="3" id="KW-0175">Coiled coil</keyword>
<dbReference type="Pfam" id="PF13855">
    <property type="entry name" value="LRR_8"/>
    <property type="match status" value="1"/>
</dbReference>
<dbReference type="PANTHER" id="PTHR24366:SF96">
    <property type="entry name" value="LEUCINE RICH REPEAT CONTAINING 53"/>
    <property type="match status" value="1"/>
</dbReference>
<name>A0A182PQG6_9DIPT</name>
<keyword evidence="2" id="KW-0677">Repeat</keyword>
<evidence type="ECO:0008006" key="7">
    <source>
        <dbReference type="Google" id="ProtNLM"/>
    </source>
</evidence>
<evidence type="ECO:0000313" key="6">
    <source>
        <dbReference type="Proteomes" id="UP000075885"/>
    </source>
</evidence>
<accession>A0A182PQG6</accession>
<dbReference type="EnsemblMetazoa" id="AEPI009197-RA">
    <property type="protein sequence ID" value="AEPI009197-PA"/>
    <property type="gene ID" value="AEPI009197"/>
</dbReference>
<reference evidence="5" key="2">
    <citation type="submission" date="2020-05" db="UniProtKB">
        <authorList>
            <consortium name="EnsemblMetazoa"/>
        </authorList>
    </citation>
    <scope>IDENTIFICATION</scope>
    <source>
        <strain evidence="5">Epiroticus2</strain>
    </source>
</reference>
<evidence type="ECO:0000256" key="1">
    <source>
        <dbReference type="ARBA" id="ARBA00022614"/>
    </source>
</evidence>
<evidence type="ECO:0000256" key="4">
    <source>
        <dbReference type="SAM" id="SignalP"/>
    </source>
</evidence>
<dbReference type="SUPFAM" id="SSF52058">
    <property type="entry name" value="L domain-like"/>
    <property type="match status" value="1"/>
</dbReference>
<dbReference type="VEuPathDB" id="VectorBase:AEPI009197"/>
<dbReference type="PANTHER" id="PTHR24366">
    <property type="entry name" value="IG(IMMUNOGLOBULIN) AND LRR(LEUCINE RICH REPEAT) DOMAINS"/>
    <property type="match status" value="1"/>
</dbReference>
<dbReference type="STRING" id="199890.A0A182PQG6"/>
<dbReference type="Proteomes" id="UP000075885">
    <property type="component" value="Unassembled WGS sequence"/>
</dbReference>
<evidence type="ECO:0000256" key="2">
    <source>
        <dbReference type="ARBA" id="ARBA00022737"/>
    </source>
</evidence>
<sequence length="547" mass="63353">MTITAIITLGVLATFVGPAFAVITYRCDVPDTLAIKATCLMRNVTLLTVDDIDETNFLMDMRYVALAMRDGFIPHFTRPLALKYPQVQDLTVDTMGIRSIFIWSKLEQLSARNNSIRVVNFAQEAGVQHRLRSLRLDDNELSTVPSFGRSFNELKYLSLDGNRLEQVALDAFAGLEQLQRLSLARNGMILVEPSTTTTRLTKQPIIHQSVQLLKLKDFSLASNRLITVNISGWDMPSLVSLDVSHNDLYLLLDEPHQIVQQFGALLDISYAGNDWQCGWLSEAQLALRKRCITAKDQDTLERCEREQMKSLSGICCYERAFEKELTQEDQFKGTWEKLNDLWRRYELVQLSYNEVQDSDLNLIIERAHELRGQLMGSAAQDQDEIEQELVRLRYALDEERAHLERLEQRIERAVLELGQAIDDLHERAVRPKPTLDAVRLETIGYSIEQIKGSIESLRHKVQDYVFETSERDKRIRRYGERIELLEQQLAELKRQDYSQSERTGFLRARVDEAYRVIENIIPRNTEEMYDRIQTPRVGSYFYQMYRG</sequence>
<dbReference type="InterPro" id="IPR001611">
    <property type="entry name" value="Leu-rich_rpt"/>
</dbReference>
<dbReference type="Gene3D" id="3.80.10.10">
    <property type="entry name" value="Ribonuclease Inhibitor"/>
    <property type="match status" value="1"/>
</dbReference>
<keyword evidence="1" id="KW-0433">Leucine-rich repeat</keyword>
<evidence type="ECO:0000313" key="5">
    <source>
        <dbReference type="EnsemblMetazoa" id="AEPI009197-PA"/>
    </source>
</evidence>
<evidence type="ECO:0000256" key="3">
    <source>
        <dbReference type="SAM" id="Coils"/>
    </source>
</evidence>
<proteinExistence type="predicted"/>
<reference evidence="6" key="1">
    <citation type="submission" date="2013-03" db="EMBL/GenBank/DDBJ databases">
        <title>The Genome Sequence of Anopheles epiroticus epiroticus2.</title>
        <authorList>
            <consortium name="The Broad Institute Genomics Platform"/>
            <person name="Neafsey D.E."/>
            <person name="Howell P."/>
            <person name="Walker B."/>
            <person name="Young S.K."/>
            <person name="Zeng Q."/>
            <person name="Gargeya S."/>
            <person name="Fitzgerald M."/>
            <person name="Haas B."/>
            <person name="Abouelleil A."/>
            <person name="Allen A.W."/>
            <person name="Alvarado L."/>
            <person name="Arachchi H.M."/>
            <person name="Berlin A.M."/>
            <person name="Chapman S.B."/>
            <person name="Gainer-Dewar J."/>
            <person name="Goldberg J."/>
            <person name="Griggs A."/>
            <person name="Gujja S."/>
            <person name="Hansen M."/>
            <person name="Howarth C."/>
            <person name="Imamovic A."/>
            <person name="Ireland A."/>
            <person name="Larimer J."/>
            <person name="McCowan C."/>
            <person name="Murphy C."/>
            <person name="Pearson M."/>
            <person name="Poon T.W."/>
            <person name="Priest M."/>
            <person name="Roberts A."/>
            <person name="Saif S."/>
            <person name="Shea T."/>
            <person name="Sisk P."/>
            <person name="Sykes S."/>
            <person name="Wortman J."/>
            <person name="Nusbaum C."/>
            <person name="Birren B."/>
        </authorList>
    </citation>
    <scope>NUCLEOTIDE SEQUENCE [LARGE SCALE GENOMIC DNA]</scope>
    <source>
        <strain evidence="6">Epiroticus2</strain>
    </source>
</reference>
<feature type="signal peptide" evidence="4">
    <location>
        <begin position="1"/>
        <end position="21"/>
    </location>
</feature>
<keyword evidence="4" id="KW-0732">Signal</keyword>
<dbReference type="AlphaFoldDB" id="A0A182PQG6"/>
<organism evidence="5 6">
    <name type="scientific">Anopheles epiroticus</name>
    <dbReference type="NCBI Taxonomy" id="199890"/>
    <lineage>
        <taxon>Eukaryota</taxon>
        <taxon>Metazoa</taxon>
        <taxon>Ecdysozoa</taxon>
        <taxon>Arthropoda</taxon>
        <taxon>Hexapoda</taxon>
        <taxon>Insecta</taxon>
        <taxon>Pterygota</taxon>
        <taxon>Neoptera</taxon>
        <taxon>Endopterygota</taxon>
        <taxon>Diptera</taxon>
        <taxon>Nematocera</taxon>
        <taxon>Culicoidea</taxon>
        <taxon>Culicidae</taxon>
        <taxon>Anophelinae</taxon>
        <taxon>Anopheles</taxon>
    </lineage>
</organism>
<dbReference type="InterPro" id="IPR032675">
    <property type="entry name" value="LRR_dom_sf"/>
</dbReference>
<feature type="coiled-coil region" evidence="3">
    <location>
        <begin position="389"/>
        <end position="423"/>
    </location>
</feature>
<keyword evidence="6" id="KW-1185">Reference proteome</keyword>
<protein>
    <recommendedName>
        <fullName evidence="7">Leucine rich immune protein (Short)</fullName>
    </recommendedName>
</protein>